<dbReference type="InterPro" id="IPR000792">
    <property type="entry name" value="Tscrpt_reg_LuxR_C"/>
</dbReference>
<reference evidence="5 6" key="1">
    <citation type="submission" date="2017-12" db="EMBL/GenBank/DDBJ databases">
        <authorList>
            <person name="Hurst M.R.H."/>
        </authorList>
    </citation>
    <scope>NUCLEOTIDE SEQUENCE [LARGE SCALE GENOMIC DNA]</scope>
    <source>
        <strain evidence="5 6">BM15</strain>
        <plasmid evidence="6">Plasmid pbm152</plasmid>
    </source>
</reference>
<dbReference type="InterPro" id="IPR016032">
    <property type="entry name" value="Sig_transdc_resp-reg_C-effctor"/>
</dbReference>
<feature type="domain" description="HTH luxR-type" evidence="4">
    <location>
        <begin position="140"/>
        <end position="205"/>
    </location>
</feature>
<gene>
    <name evidence="5" type="ORF">CUV01_19155</name>
</gene>
<evidence type="ECO:0000256" key="3">
    <source>
        <dbReference type="ARBA" id="ARBA00023163"/>
    </source>
</evidence>
<dbReference type="InterPro" id="IPR036693">
    <property type="entry name" value="TF_LuxR_autoind-bd_dom_sf"/>
</dbReference>
<evidence type="ECO:0000313" key="6">
    <source>
        <dbReference type="Proteomes" id="UP000233742"/>
    </source>
</evidence>
<dbReference type="Pfam" id="PF00196">
    <property type="entry name" value="GerE"/>
    <property type="match status" value="1"/>
</dbReference>
<evidence type="ECO:0000259" key="4">
    <source>
        <dbReference type="PROSITE" id="PS50043"/>
    </source>
</evidence>
<dbReference type="SUPFAM" id="SSF75516">
    <property type="entry name" value="Pheromone-binding domain of LuxR-like quorum-sensing transcription factors"/>
    <property type="match status" value="1"/>
</dbReference>
<dbReference type="SMART" id="SM00421">
    <property type="entry name" value="HTH_LUXR"/>
    <property type="match status" value="1"/>
</dbReference>
<dbReference type="PROSITE" id="PS50043">
    <property type="entry name" value="HTH_LUXR_2"/>
    <property type="match status" value="1"/>
</dbReference>
<dbReference type="EMBL" id="CP025410">
    <property type="protein sequence ID" value="AUH35702.1"/>
    <property type="molecule type" value="Genomic_DNA"/>
</dbReference>
<geneLocation type="plasmid" evidence="6">
    <name>pbm152</name>
</geneLocation>
<dbReference type="InterPro" id="IPR036388">
    <property type="entry name" value="WH-like_DNA-bd_sf"/>
</dbReference>
<evidence type="ECO:0000313" key="5">
    <source>
        <dbReference type="EMBL" id="AUH35702.1"/>
    </source>
</evidence>
<dbReference type="CDD" id="cd06170">
    <property type="entry name" value="LuxR_C_like"/>
    <property type="match status" value="1"/>
</dbReference>
<dbReference type="Gene3D" id="1.10.10.10">
    <property type="entry name" value="Winged helix-like DNA-binding domain superfamily/Winged helix DNA-binding domain"/>
    <property type="match status" value="1"/>
</dbReference>
<keyword evidence="5" id="KW-0614">Plasmid</keyword>
<dbReference type="RefSeq" id="WP_101462352.1">
    <property type="nucleotide sequence ID" value="NZ_CP025410.1"/>
</dbReference>
<dbReference type="PANTHER" id="PTHR44688:SF16">
    <property type="entry name" value="DNA-BINDING TRANSCRIPTIONAL ACTIVATOR DEVR_DOSR"/>
    <property type="match status" value="1"/>
</dbReference>
<organism evidence="5 6">
    <name type="scientific">Paracoccus tegillarcae</name>
    <dbReference type="NCBI Taxonomy" id="1529068"/>
    <lineage>
        <taxon>Bacteria</taxon>
        <taxon>Pseudomonadati</taxon>
        <taxon>Pseudomonadota</taxon>
        <taxon>Alphaproteobacteria</taxon>
        <taxon>Rhodobacterales</taxon>
        <taxon>Paracoccaceae</taxon>
        <taxon>Paracoccus</taxon>
    </lineage>
</organism>
<accession>A0A2K9F5R1</accession>
<evidence type="ECO:0000256" key="1">
    <source>
        <dbReference type="ARBA" id="ARBA00023015"/>
    </source>
</evidence>
<keyword evidence="1" id="KW-0805">Transcription regulation</keyword>
<dbReference type="Proteomes" id="UP000233742">
    <property type="component" value="Plasmid pBM152"/>
</dbReference>
<evidence type="ECO:0000256" key="2">
    <source>
        <dbReference type="ARBA" id="ARBA00023125"/>
    </source>
</evidence>
<keyword evidence="6" id="KW-1185">Reference proteome</keyword>
<keyword evidence="2" id="KW-0238">DNA-binding</keyword>
<dbReference type="GO" id="GO:0003677">
    <property type="term" value="F:DNA binding"/>
    <property type="evidence" value="ECO:0007669"/>
    <property type="project" value="UniProtKB-KW"/>
</dbReference>
<sequence>MAINQLIPNFDTEMQILNELSPTGWIIGFNLTVYKGAEHLQTTYPESWRTIYETKNYFFGDPIALWSMTRTGAVRWSEVKFPDLLGVLKQARHFKLNYGMALARKLNKKRSFLTLSRSDREFTDAEIMMVDAKFKIWTELVLHEADLTDGELEVLRALRDGYGQADIAEHLSIAESTVKQRAISATKKLGSNNRTQAVATAITRKLI</sequence>
<keyword evidence="3" id="KW-0804">Transcription</keyword>
<dbReference type="OrthoDB" id="7763579at2"/>
<protein>
    <recommendedName>
        <fullName evidence="4">HTH luxR-type domain-containing protein</fullName>
    </recommendedName>
</protein>
<dbReference type="InterPro" id="IPR005143">
    <property type="entry name" value="TF_LuxR_autoind-bd_dom"/>
</dbReference>
<proteinExistence type="predicted"/>
<dbReference type="AlphaFoldDB" id="A0A2K9F5R1"/>
<name>A0A2K9F5R1_9RHOB</name>
<dbReference type="PANTHER" id="PTHR44688">
    <property type="entry name" value="DNA-BINDING TRANSCRIPTIONAL ACTIVATOR DEVR_DOSR"/>
    <property type="match status" value="1"/>
</dbReference>
<dbReference type="Pfam" id="PF03472">
    <property type="entry name" value="Autoind_bind"/>
    <property type="match status" value="1"/>
</dbReference>
<dbReference type="Gene3D" id="3.30.450.80">
    <property type="entry name" value="Transcription factor LuxR-like, autoinducer-binding domain"/>
    <property type="match status" value="1"/>
</dbReference>
<dbReference type="GO" id="GO:0006355">
    <property type="term" value="P:regulation of DNA-templated transcription"/>
    <property type="evidence" value="ECO:0007669"/>
    <property type="project" value="InterPro"/>
</dbReference>
<dbReference type="PRINTS" id="PR00038">
    <property type="entry name" value="HTHLUXR"/>
</dbReference>
<dbReference type="KEGG" id="paro:CUV01_19155"/>
<dbReference type="SUPFAM" id="SSF46894">
    <property type="entry name" value="C-terminal effector domain of the bipartite response regulators"/>
    <property type="match status" value="1"/>
</dbReference>